<dbReference type="SUPFAM" id="SSF55666">
    <property type="entry name" value="Ribonuclease PH domain 2-like"/>
    <property type="match status" value="1"/>
</dbReference>
<dbReference type="InterPro" id="IPR036345">
    <property type="entry name" value="ExoRNase_PH_dom2_sf"/>
</dbReference>
<dbReference type="InterPro" id="IPR001247">
    <property type="entry name" value="ExoRNase_PH_dom1"/>
</dbReference>
<dbReference type="PANTHER" id="PTHR11953">
    <property type="entry name" value="EXOSOME COMPLEX COMPONENT"/>
    <property type="match status" value="1"/>
</dbReference>
<name>A0ABP1FIR2_9CHLO</name>
<feature type="domain" description="Exoribonuclease phosphorolytic" evidence="3">
    <location>
        <begin position="152"/>
        <end position="216"/>
    </location>
</feature>
<dbReference type="CDD" id="cd11370">
    <property type="entry name" value="RNase_PH_RRP41"/>
    <property type="match status" value="1"/>
</dbReference>
<feature type="domain" description="Exoribonuclease phosphorolytic" evidence="2">
    <location>
        <begin position="18"/>
        <end position="149"/>
    </location>
</feature>
<dbReference type="InterPro" id="IPR015847">
    <property type="entry name" value="ExoRNase_PH_dom2"/>
</dbReference>
<reference evidence="4 5" key="1">
    <citation type="submission" date="2024-06" db="EMBL/GenBank/DDBJ databases">
        <authorList>
            <person name="Kraege A."/>
            <person name="Thomma B."/>
        </authorList>
    </citation>
    <scope>NUCLEOTIDE SEQUENCE [LARGE SCALE GENOMIC DNA]</scope>
</reference>
<dbReference type="Gene3D" id="3.30.230.70">
    <property type="entry name" value="GHMP Kinase, N-terminal domain"/>
    <property type="match status" value="1"/>
</dbReference>
<comment type="similarity">
    <text evidence="1">Belongs to the RNase PH family.</text>
</comment>
<accession>A0ABP1FIR2</accession>
<evidence type="ECO:0000259" key="2">
    <source>
        <dbReference type="Pfam" id="PF01138"/>
    </source>
</evidence>
<dbReference type="SUPFAM" id="SSF54211">
    <property type="entry name" value="Ribosomal protein S5 domain 2-like"/>
    <property type="match status" value="1"/>
</dbReference>
<evidence type="ECO:0000259" key="3">
    <source>
        <dbReference type="Pfam" id="PF03725"/>
    </source>
</evidence>
<sequence length="245" mass="26494">MEFVTPEGLRRDGRRPKELRQLKCEVGVFPHADGSATFNIGNTQVIATVFGPRVADSRGESSTDRAIVKCAYSESHFAAGSRRQRKGRGDRRTAELASTVRKALEETILVELFPKAQIDLGIQVLQADGSVLAACINAAMLAVADAGIPMRDMIAATTVGYLESTPLLDINHTERTGNGPELLLALHVNQDKAIIITEEGAVNPETLEGMAELAEQGCKAVGKFLRQSLLEHIQRHATVRGLTVK</sequence>
<comment type="caution">
    <text evidence="4">The sequence shown here is derived from an EMBL/GenBank/DDBJ whole genome shotgun (WGS) entry which is preliminary data.</text>
</comment>
<evidence type="ECO:0000313" key="4">
    <source>
        <dbReference type="EMBL" id="CAL5219826.1"/>
    </source>
</evidence>
<gene>
    <name evidence="4" type="primary">g1738</name>
    <name evidence="4" type="ORF">VP750_LOCUS1485</name>
</gene>
<dbReference type="InterPro" id="IPR050080">
    <property type="entry name" value="RNase_PH"/>
</dbReference>
<dbReference type="PANTHER" id="PTHR11953:SF0">
    <property type="entry name" value="EXOSOME COMPLEX COMPONENT RRP41"/>
    <property type="match status" value="1"/>
</dbReference>
<dbReference type="InterPro" id="IPR027408">
    <property type="entry name" value="PNPase/RNase_PH_dom_sf"/>
</dbReference>
<dbReference type="Pfam" id="PF03725">
    <property type="entry name" value="RNase_PH_C"/>
    <property type="match status" value="1"/>
</dbReference>
<dbReference type="Pfam" id="PF01138">
    <property type="entry name" value="RNase_PH"/>
    <property type="match status" value="1"/>
</dbReference>
<organism evidence="4 5">
    <name type="scientific">Coccomyxa viridis</name>
    <dbReference type="NCBI Taxonomy" id="1274662"/>
    <lineage>
        <taxon>Eukaryota</taxon>
        <taxon>Viridiplantae</taxon>
        <taxon>Chlorophyta</taxon>
        <taxon>core chlorophytes</taxon>
        <taxon>Trebouxiophyceae</taxon>
        <taxon>Trebouxiophyceae incertae sedis</taxon>
        <taxon>Coccomyxaceae</taxon>
        <taxon>Coccomyxa</taxon>
    </lineage>
</organism>
<keyword evidence="5" id="KW-1185">Reference proteome</keyword>
<evidence type="ECO:0000313" key="5">
    <source>
        <dbReference type="Proteomes" id="UP001497392"/>
    </source>
</evidence>
<dbReference type="Proteomes" id="UP001497392">
    <property type="component" value="Unassembled WGS sequence"/>
</dbReference>
<evidence type="ECO:0000256" key="1">
    <source>
        <dbReference type="ARBA" id="ARBA00006678"/>
    </source>
</evidence>
<proteinExistence type="inferred from homology"/>
<dbReference type="InterPro" id="IPR020568">
    <property type="entry name" value="Ribosomal_Su5_D2-typ_SF"/>
</dbReference>
<dbReference type="EMBL" id="CAXHTA020000002">
    <property type="protein sequence ID" value="CAL5219826.1"/>
    <property type="molecule type" value="Genomic_DNA"/>
</dbReference>
<protein>
    <submittedName>
        <fullName evidence="4">G1738 protein</fullName>
    </submittedName>
</protein>